<evidence type="ECO:0000259" key="3">
    <source>
        <dbReference type="PROSITE" id="PS50801"/>
    </source>
</evidence>
<name>A0ABT1P7D6_9ACTN</name>
<dbReference type="CDD" id="cd07043">
    <property type="entry name" value="STAS_anti-anti-sigma_factors"/>
    <property type="match status" value="1"/>
</dbReference>
<reference evidence="4 5" key="1">
    <citation type="submission" date="2022-06" db="EMBL/GenBank/DDBJ databases">
        <title>Draft genome sequence of type strain Streptomyces rubrisoli DSM 42083.</title>
        <authorList>
            <person name="Duangmal K."/>
            <person name="Klaysubun C."/>
        </authorList>
    </citation>
    <scope>NUCLEOTIDE SEQUENCE [LARGE SCALE GENOMIC DNA]</scope>
    <source>
        <strain evidence="4 5">DSM 42083</strain>
    </source>
</reference>
<dbReference type="RefSeq" id="WP_255925249.1">
    <property type="nucleotide sequence ID" value="NZ_JANFNH010000002.1"/>
</dbReference>
<evidence type="ECO:0000313" key="4">
    <source>
        <dbReference type="EMBL" id="MCQ4041288.1"/>
    </source>
</evidence>
<comment type="caution">
    <text evidence="4">The sequence shown here is derived from an EMBL/GenBank/DDBJ whole genome shotgun (WGS) entry which is preliminary data.</text>
</comment>
<gene>
    <name evidence="4" type="ORF">NON19_04405</name>
</gene>
<dbReference type="PANTHER" id="PTHR33495:SF2">
    <property type="entry name" value="ANTI-SIGMA FACTOR ANTAGONIST TM_1081-RELATED"/>
    <property type="match status" value="1"/>
</dbReference>
<feature type="domain" description="STAS" evidence="3">
    <location>
        <begin position="23"/>
        <end position="122"/>
    </location>
</feature>
<evidence type="ECO:0000256" key="1">
    <source>
        <dbReference type="ARBA" id="ARBA00009013"/>
    </source>
</evidence>
<dbReference type="Pfam" id="PF01740">
    <property type="entry name" value="STAS"/>
    <property type="match status" value="1"/>
</dbReference>
<dbReference type="PANTHER" id="PTHR33495">
    <property type="entry name" value="ANTI-SIGMA FACTOR ANTAGONIST TM_1081-RELATED-RELATED"/>
    <property type="match status" value="1"/>
</dbReference>
<protein>
    <recommendedName>
        <fullName evidence="2">Anti-sigma factor antagonist</fullName>
    </recommendedName>
</protein>
<comment type="similarity">
    <text evidence="1 2">Belongs to the anti-sigma-factor antagonist family.</text>
</comment>
<proteinExistence type="inferred from homology"/>
<keyword evidence="5" id="KW-1185">Reference proteome</keyword>
<accession>A0ABT1P7D6</accession>
<evidence type="ECO:0000256" key="2">
    <source>
        <dbReference type="RuleBase" id="RU003749"/>
    </source>
</evidence>
<dbReference type="PROSITE" id="PS50801">
    <property type="entry name" value="STAS"/>
    <property type="match status" value="1"/>
</dbReference>
<dbReference type="NCBIfam" id="TIGR00377">
    <property type="entry name" value="ant_ant_sig"/>
    <property type="match status" value="1"/>
</dbReference>
<sequence>MPKIQPHDGQPVAQVRQWSVGRVLVAELHGEVDFASGPAVAGRLDRLTARRRPLLVLDLRPVTFIDCAGLAVLCRARRRVRVRGGRLALVIHDPRVLRVLDLVGLSTAFDVHGGLDEALAAHGATADGHRLTALSRAVQPG</sequence>
<dbReference type="SUPFAM" id="SSF52091">
    <property type="entry name" value="SpoIIaa-like"/>
    <property type="match status" value="1"/>
</dbReference>
<dbReference type="InterPro" id="IPR002645">
    <property type="entry name" value="STAS_dom"/>
</dbReference>
<dbReference type="Proteomes" id="UP001206206">
    <property type="component" value="Unassembled WGS sequence"/>
</dbReference>
<dbReference type="Gene3D" id="3.30.750.24">
    <property type="entry name" value="STAS domain"/>
    <property type="match status" value="1"/>
</dbReference>
<organism evidence="4 5">
    <name type="scientific">Streptantibioticus rubrisoli</name>
    <dbReference type="NCBI Taxonomy" id="1387313"/>
    <lineage>
        <taxon>Bacteria</taxon>
        <taxon>Bacillati</taxon>
        <taxon>Actinomycetota</taxon>
        <taxon>Actinomycetes</taxon>
        <taxon>Kitasatosporales</taxon>
        <taxon>Streptomycetaceae</taxon>
        <taxon>Streptantibioticus</taxon>
    </lineage>
</organism>
<evidence type="ECO:0000313" key="5">
    <source>
        <dbReference type="Proteomes" id="UP001206206"/>
    </source>
</evidence>
<dbReference type="InterPro" id="IPR003658">
    <property type="entry name" value="Anti-sigma_ant"/>
</dbReference>
<dbReference type="EMBL" id="JANFNH010000002">
    <property type="protein sequence ID" value="MCQ4041288.1"/>
    <property type="molecule type" value="Genomic_DNA"/>
</dbReference>
<dbReference type="InterPro" id="IPR036513">
    <property type="entry name" value="STAS_dom_sf"/>
</dbReference>